<dbReference type="RefSeq" id="WP_146528020.1">
    <property type="nucleotide sequence ID" value="NZ_SJPV01000006.1"/>
</dbReference>
<keyword evidence="2" id="KW-1185">Reference proteome</keyword>
<accession>A0A5C6DM76</accession>
<name>A0A5C6DM76_9BACT</name>
<protein>
    <submittedName>
        <fullName evidence="1">Uncharacterized protein</fullName>
    </submittedName>
</protein>
<proteinExistence type="predicted"/>
<dbReference type="OrthoDB" id="9836422at2"/>
<gene>
    <name evidence="1" type="ORF">Poly41_37110</name>
</gene>
<reference evidence="1 2" key="1">
    <citation type="submission" date="2019-02" db="EMBL/GenBank/DDBJ databases">
        <title>Deep-cultivation of Planctomycetes and their phenomic and genomic characterization uncovers novel biology.</title>
        <authorList>
            <person name="Wiegand S."/>
            <person name="Jogler M."/>
            <person name="Boedeker C."/>
            <person name="Pinto D."/>
            <person name="Vollmers J."/>
            <person name="Rivas-Marin E."/>
            <person name="Kohn T."/>
            <person name="Peeters S.H."/>
            <person name="Heuer A."/>
            <person name="Rast P."/>
            <person name="Oberbeckmann S."/>
            <person name="Bunk B."/>
            <person name="Jeske O."/>
            <person name="Meyerdierks A."/>
            <person name="Storesund J.E."/>
            <person name="Kallscheuer N."/>
            <person name="Luecker S."/>
            <person name="Lage O.M."/>
            <person name="Pohl T."/>
            <person name="Merkel B.J."/>
            <person name="Hornburger P."/>
            <person name="Mueller R.-W."/>
            <person name="Bruemmer F."/>
            <person name="Labrenz M."/>
            <person name="Spormann A.M."/>
            <person name="Op Den Camp H."/>
            <person name="Overmann J."/>
            <person name="Amann R."/>
            <person name="Jetten M.S.M."/>
            <person name="Mascher T."/>
            <person name="Medema M.H."/>
            <person name="Devos D.P."/>
            <person name="Kaster A.-K."/>
            <person name="Ovreas L."/>
            <person name="Rohde M."/>
            <person name="Galperin M.Y."/>
            <person name="Jogler C."/>
        </authorList>
    </citation>
    <scope>NUCLEOTIDE SEQUENCE [LARGE SCALE GENOMIC DNA]</scope>
    <source>
        <strain evidence="1 2">Poly41</strain>
    </source>
</reference>
<dbReference type="AlphaFoldDB" id="A0A5C6DM76"/>
<evidence type="ECO:0000313" key="2">
    <source>
        <dbReference type="Proteomes" id="UP000319143"/>
    </source>
</evidence>
<dbReference type="Proteomes" id="UP000319143">
    <property type="component" value="Unassembled WGS sequence"/>
</dbReference>
<organism evidence="1 2">
    <name type="scientific">Novipirellula artificiosorum</name>
    <dbReference type="NCBI Taxonomy" id="2528016"/>
    <lineage>
        <taxon>Bacteria</taxon>
        <taxon>Pseudomonadati</taxon>
        <taxon>Planctomycetota</taxon>
        <taxon>Planctomycetia</taxon>
        <taxon>Pirellulales</taxon>
        <taxon>Pirellulaceae</taxon>
        <taxon>Novipirellula</taxon>
    </lineage>
</organism>
<dbReference type="EMBL" id="SJPV01000006">
    <property type="protein sequence ID" value="TWU35959.1"/>
    <property type="molecule type" value="Genomic_DNA"/>
</dbReference>
<comment type="caution">
    <text evidence="1">The sequence shown here is derived from an EMBL/GenBank/DDBJ whole genome shotgun (WGS) entry which is preliminary data.</text>
</comment>
<evidence type="ECO:0000313" key="1">
    <source>
        <dbReference type="EMBL" id="TWU35959.1"/>
    </source>
</evidence>
<sequence length="191" mass="21989">MSDPERHNRVNLHHHLREDIVVLLPYVGYRNGTLGFGDGCILRRTDTTSMGDTVIRMLEHCAAADTSPLEERRNVALERARRGFDLSFDEHFPSFGIPDNWGRIYEQFPALLYHPRASARVFADAEISDRNDPDLLTMSYLQLRRQDRGIYSTAHSETINRSAGPTTIGELISDRLQRWRPKPRLLGWLFA</sequence>